<dbReference type="AlphaFoldDB" id="A0A926F3T2"/>
<evidence type="ECO:0000313" key="4">
    <source>
        <dbReference type="Proteomes" id="UP000601522"/>
    </source>
</evidence>
<organism evidence="3 4">
    <name type="scientific">Wansuia hejianensis</name>
    <dbReference type="NCBI Taxonomy" id="2763667"/>
    <lineage>
        <taxon>Bacteria</taxon>
        <taxon>Bacillati</taxon>
        <taxon>Bacillota</taxon>
        <taxon>Clostridia</taxon>
        <taxon>Lachnospirales</taxon>
        <taxon>Lachnospiraceae</taxon>
        <taxon>Wansuia</taxon>
    </lineage>
</organism>
<comment type="caution">
    <text evidence="3">The sequence shown here is derived from an EMBL/GenBank/DDBJ whole genome shotgun (WGS) entry which is preliminary data.</text>
</comment>
<evidence type="ECO:0000313" key="3">
    <source>
        <dbReference type="EMBL" id="MBC8591369.1"/>
    </source>
</evidence>
<evidence type="ECO:0000259" key="2">
    <source>
        <dbReference type="Pfam" id="PF18914"/>
    </source>
</evidence>
<dbReference type="Proteomes" id="UP000601522">
    <property type="component" value="Unassembled WGS sequence"/>
</dbReference>
<protein>
    <submittedName>
        <fullName evidence="3">Copper amine oxidase N-terminal domain-containing protein</fullName>
    </submittedName>
</protein>
<name>A0A926F3T2_9FIRM</name>
<feature type="chain" id="PRO_5037019468" evidence="1">
    <location>
        <begin position="25"/>
        <end position="510"/>
    </location>
</feature>
<dbReference type="Gene3D" id="3.90.1720.10">
    <property type="entry name" value="endopeptidase domain like (from Nostoc punctiforme)"/>
    <property type="match status" value="1"/>
</dbReference>
<keyword evidence="4" id="KW-1185">Reference proteome</keyword>
<gene>
    <name evidence="3" type="ORF">H8689_09630</name>
</gene>
<dbReference type="InterPro" id="IPR043724">
    <property type="entry name" value="DUF5666"/>
</dbReference>
<proteinExistence type="predicted"/>
<reference evidence="3 4" key="1">
    <citation type="submission" date="2020-08" db="EMBL/GenBank/DDBJ databases">
        <title>Genome public.</title>
        <authorList>
            <person name="Liu C."/>
            <person name="Sun Q."/>
        </authorList>
    </citation>
    <scope>NUCLEOTIDE SEQUENCE [LARGE SCALE GENOMIC DNA]</scope>
    <source>
        <strain evidence="3 4">NSJ-26</strain>
    </source>
</reference>
<accession>A0A926F3T2</accession>
<dbReference type="EMBL" id="JACRTK010000004">
    <property type="protein sequence ID" value="MBC8591369.1"/>
    <property type="molecule type" value="Genomic_DNA"/>
</dbReference>
<feature type="domain" description="DUF5666" evidence="2">
    <location>
        <begin position="110"/>
        <end position="165"/>
    </location>
</feature>
<sequence length="510" mass="57043">MKKRLLSMFLVLTLIISLATPIFAMNNTMTEEISNAVYLGVVGYGTVDAADKDNFQYRFSIDGDEMIFKVSNENDYAINNILAEGYVFDLTVDENNKIVDAKIPEPSAMGTIESINTNKIKVNGVNIKINDETDVYEIINMAGRSEVKESSLKVGESVKVYGNPASVVYLTFVAEPYEAVVSGTAGQRTLKNFLATAMEPVGTVLYIYGGTWDWQDVGSSNQATTIGLSQTWIDFFQSNDDTFTYRNSKNHAKSYYPHKRYNEYYYAGIDCSGYVGWVLYNVMNNESGKEGFVQSASTMAKTFAETYNYGTWTQDFTNFSFKPGDVFSMPGHVWICLGVCDDGSLVILHSTPSNSYSGNPGGGVQLSGIGESEDCQAYALAQEYMERYFPQWSDRYPAVFRSYSSYTSMPNNYTGKFSWNLDETGLLDPDGYAEMSAEEVLKDLFSENTILEGKDMVEKANELGITPGKLNLIYKLMDAADGVAEINVEDWIDRSVQEIQREIKFYKRVS</sequence>
<dbReference type="Pfam" id="PF18914">
    <property type="entry name" value="DUF5666"/>
    <property type="match status" value="1"/>
</dbReference>
<evidence type="ECO:0000256" key="1">
    <source>
        <dbReference type="SAM" id="SignalP"/>
    </source>
</evidence>
<keyword evidence="1" id="KW-0732">Signal</keyword>
<feature type="signal peptide" evidence="1">
    <location>
        <begin position="1"/>
        <end position="24"/>
    </location>
</feature>
<dbReference type="RefSeq" id="WP_249324236.1">
    <property type="nucleotide sequence ID" value="NZ_JACRTK010000004.1"/>
</dbReference>